<evidence type="ECO:0000313" key="2">
    <source>
        <dbReference type="EMBL" id="GHO90745.1"/>
    </source>
</evidence>
<feature type="domain" description="ABC transporter" evidence="1">
    <location>
        <begin position="8"/>
        <end position="60"/>
    </location>
</feature>
<organism evidence="2 3">
    <name type="scientific">Reticulibacter mediterranei</name>
    <dbReference type="NCBI Taxonomy" id="2778369"/>
    <lineage>
        <taxon>Bacteria</taxon>
        <taxon>Bacillati</taxon>
        <taxon>Chloroflexota</taxon>
        <taxon>Ktedonobacteria</taxon>
        <taxon>Ktedonobacterales</taxon>
        <taxon>Reticulibacteraceae</taxon>
        <taxon>Reticulibacter</taxon>
    </lineage>
</organism>
<dbReference type="InterPro" id="IPR003439">
    <property type="entry name" value="ABC_transporter-like_ATP-bd"/>
</dbReference>
<dbReference type="EMBL" id="BNJK01000001">
    <property type="protein sequence ID" value="GHO90745.1"/>
    <property type="molecule type" value="Genomic_DNA"/>
</dbReference>
<gene>
    <name evidence="2" type="ORF">KSF_007930</name>
</gene>
<evidence type="ECO:0000313" key="3">
    <source>
        <dbReference type="Proteomes" id="UP000597444"/>
    </source>
</evidence>
<proteinExistence type="predicted"/>
<name>A0A8J3N003_9CHLR</name>
<dbReference type="GO" id="GO:0015421">
    <property type="term" value="F:ABC-type oligopeptide transporter activity"/>
    <property type="evidence" value="ECO:0007669"/>
    <property type="project" value="TreeGrafter"/>
</dbReference>
<keyword evidence="3" id="KW-1185">Reference proteome</keyword>
<dbReference type="Pfam" id="PF00005">
    <property type="entry name" value="ABC_tran"/>
    <property type="match status" value="1"/>
</dbReference>
<protein>
    <recommendedName>
        <fullName evidence="1">ABC transporter domain-containing protein</fullName>
    </recommendedName>
</protein>
<dbReference type="Gene3D" id="3.40.50.300">
    <property type="entry name" value="P-loop containing nucleotide triphosphate hydrolases"/>
    <property type="match status" value="1"/>
</dbReference>
<dbReference type="InterPro" id="IPR039421">
    <property type="entry name" value="Type_1_exporter"/>
</dbReference>
<reference evidence="2" key="1">
    <citation type="submission" date="2020-10" db="EMBL/GenBank/DDBJ databases">
        <title>Taxonomic study of unclassified bacteria belonging to the class Ktedonobacteria.</title>
        <authorList>
            <person name="Yabe S."/>
            <person name="Wang C.M."/>
            <person name="Zheng Y."/>
            <person name="Sakai Y."/>
            <person name="Cavaletti L."/>
            <person name="Monciardini P."/>
            <person name="Donadio S."/>
        </authorList>
    </citation>
    <scope>NUCLEOTIDE SEQUENCE</scope>
    <source>
        <strain evidence="2">ID150040</strain>
    </source>
</reference>
<dbReference type="Proteomes" id="UP000597444">
    <property type="component" value="Unassembled WGS sequence"/>
</dbReference>
<dbReference type="GO" id="GO:0090374">
    <property type="term" value="P:oligopeptide export from mitochondrion"/>
    <property type="evidence" value="ECO:0007669"/>
    <property type="project" value="TreeGrafter"/>
</dbReference>
<dbReference type="PANTHER" id="PTHR43394">
    <property type="entry name" value="ATP-DEPENDENT PERMEASE MDL1, MITOCHONDRIAL"/>
    <property type="match status" value="1"/>
</dbReference>
<sequence>MLEICEKTRVHTFVQQLPDGYETTVGVRGIKLSGGEKQRIALARVLLRNPRVLLLDEATSALDSMTEAAIMTILGEFRQQKQCLLILVAHRLATVQAADHILVVKDGKMIEAGPPQILRHQNGFYASLYCAQQLEGEQPKSLG</sequence>
<dbReference type="SUPFAM" id="SSF52540">
    <property type="entry name" value="P-loop containing nucleoside triphosphate hydrolases"/>
    <property type="match status" value="1"/>
</dbReference>
<dbReference type="AlphaFoldDB" id="A0A8J3N003"/>
<accession>A0A8J3N003</accession>
<dbReference type="GO" id="GO:0005524">
    <property type="term" value="F:ATP binding"/>
    <property type="evidence" value="ECO:0007669"/>
    <property type="project" value="InterPro"/>
</dbReference>
<comment type="caution">
    <text evidence="2">The sequence shown here is derived from an EMBL/GenBank/DDBJ whole genome shotgun (WGS) entry which is preliminary data.</text>
</comment>
<evidence type="ECO:0000259" key="1">
    <source>
        <dbReference type="Pfam" id="PF00005"/>
    </source>
</evidence>
<dbReference type="GO" id="GO:0016887">
    <property type="term" value="F:ATP hydrolysis activity"/>
    <property type="evidence" value="ECO:0007669"/>
    <property type="project" value="InterPro"/>
</dbReference>
<dbReference type="InterPro" id="IPR027417">
    <property type="entry name" value="P-loop_NTPase"/>
</dbReference>
<dbReference type="PANTHER" id="PTHR43394:SF1">
    <property type="entry name" value="ATP-BINDING CASSETTE SUB-FAMILY B MEMBER 10, MITOCHONDRIAL"/>
    <property type="match status" value="1"/>
</dbReference>